<evidence type="ECO:0000256" key="3">
    <source>
        <dbReference type="ARBA" id="ARBA00022448"/>
    </source>
</evidence>
<dbReference type="GO" id="GO:0012507">
    <property type="term" value="C:ER to Golgi transport vesicle membrane"/>
    <property type="evidence" value="ECO:0007669"/>
    <property type="project" value="TreeGrafter"/>
</dbReference>
<dbReference type="GO" id="GO:0007030">
    <property type="term" value="P:Golgi organization"/>
    <property type="evidence" value="ECO:0007669"/>
    <property type="project" value="TreeGrafter"/>
</dbReference>
<evidence type="ECO:0000256" key="4">
    <source>
        <dbReference type="ARBA" id="ARBA00022824"/>
    </source>
</evidence>
<name>A0AAV6FEF6_9TELE</name>
<keyword evidence="5" id="KW-0931">ER-Golgi transport</keyword>
<evidence type="ECO:0000256" key="5">
    <source>
        <dbReference type="ARBA" id="ARBA00022892"/>
    </source>
</evidence>
<dbReference type="AlphaFoldDB" id="A0AAV6FEF6"/>
<dbReference type="InterPro" id="IPR024298">
    <property type="entry name" value="Sec16_Sec23-bd"/>
</dbReference>
<dbReference type="GO" id="GO:0070971">
    <property type="term" value="C:endoplasmic reticulum exit site"/>
    <property type="evidence" value="ECO:0007669"/>
    <property type="project" value="TreeGrafter"/>
</dbReference>
<evidence type="ECO:0000256" key="1">
    <source>
        <dbReference type="ARBA" id="ARBA00004240"/>
    </source>
</evidence>
<keyword evidence="4" id="KW-0256">Endoplasmic reticulum</keyword>
<evidence type="ECO:0000259" key="6">
    <source>
        <dbReference type="Pfam" id="PF12931"/>
    </source>
</evidence>
<reference evidence="7" key="1">
    <citation type="submission" date="2020-10" db="EMBL/GenBank/DDBJ databases">
        <title>Chromosome-scale genome assembly of the Allis shad, Alosa alosa.</title>
        <authorList>
            <person name="Margot Z."/>
            <person name="Christophe K."/>
            <person name="Cabau C."/>
            <person name="Louis A."/>
            <person name="Berthelot C."/>
            <person name="Parey E."/>
            <person name="Roest Crollius H."/>
            <person name="Montfort J."/>
            <person name="Robinson-Rechavi M."/>
            <person name="Bucao C."/>
            <person name="Bouchez O."/>
            <person name="Gislard M."/>
            <person name="Lluch J."/>
            <person name="Milhes M."/>
            <person name="Lampietro C."/>
            <person name="Lopez Roques C."/>
            <person name="Donnadieu C."/>
            <person name="Braasch I."/>
            <person name="Desvignes T."/>
            <person name="Postlethwait J."/>
            <person name="Bobe J."/>
            <person name="Guiguen Y."/>
        </authorList>
    </citation>
    <scope>NUCLEOTIDE SEQUENCE</scope>
    <source>
        <strain evidence="7">M-15738</strain>
        <tissue evidence="7">Blood</tissue>
    </source>
</reference>
<accession>A0AAV6FEF6</accession>
<evidence type="ECO:0000256" key="2">
    <source>
        <dbReference type="ARBA" id="ARBA00005927"/>
    </source>
</evidence>
<sequence length="499" mass="56627">MHRINSLDLAGCPKRRHGKSSKLFRNLKIRGTLHKRVVDLRNCDYVDPPRDQGLRDAISRVFKTPPETLQRPVMQDQVQPIQSGNFPYKTNLEDYTGPFDMGVTYAISIYTFAMKKWQRCLRTSWLQDKEAAGLVWGLLALVCRETRSVTGQDIANLLLSNPLAFEKGENLLSSGEGHQALVNLIISGKKEEAEQLAKSEALWDHWVILKGFAKGSCDAIVMRLIEHLKPNDPMKTYYQVLMGIVPTAACECAKNNWGDWRPHLAMVLSHLNKNSLKMEIMEAMAETLGSDGKPNSAYLCNLIMHLHCGIFSERAESCGRGVRSRPFVRSTRAAVERMEVYDYVLTLKTDQPFLSEFQHYRTLCIRMLLRAGYIQQALHFCETVGMTLVHSEGVDSTTLVEFVKVCSEFRGSQQGFIEPDWMFFVRETAEQMIVEIQQRSAAIKALKEFRIKNQRKRTKDALGGSAALDASASAEKRRTSTHLIRHTLRLMERSGIKKG</sequence>
<dbReference type="Gene3D" id="1.25.40.1030">
    <property type="match status" value="1"/>
</dbReference>
<dbReference type="PANTHER" id="PTHR13402:SF6">
    <property type="entry name" value="SECRETORY 16, ISOFORM I"/>
    <property type="match status" value="1"/>
</dbReference>
<dbReference type="GO" id="GO:0070973">
    <property type="term" value="P:protein localization to endoplasmic reticulum exit site"/>
    <property type="evidence" value="ECO:0007669"/>
    <property type="project" value="TreeGrafter"/>
</dbReference>
<organism evidence="7 8">
    <name type="scientific">Alosa alosa</name>
    <name type="common">allis shad</name>
    <dbReference type="NCBI Taxonomy" id="278164"/>
    <lineage>
        <taxon>Eukaryota</taxon>
        <taxon>Metazoa</taxon>
        <taxon>Chordata</taxon>
        <taxon>Craniata</taxon>
        <taxon>Vertebrata</taxon>
        <taxon>Euteleostomi</taxon>
        <taxon>Actinopterygii</taxon>
        <taxon>Neopterygii</taxon>
        <taxon>Teleostei</taxon>
        <taxon>Clupei</taxon>
        <taxon>Clupeiformes</taxon>
        <taxon>Clupeoidei</taxon>
        <taxon>Clupeidae</taxon>
        <taxon>Alosa</taxon>
    </lineage>
</organism>
<evidence type="ECO:0000313" key="7">
    <source>
        <dbReference type="EMBL" id="KAG5260800.1"/>
    </source>
</evidence>
<comment type="subcellular location">
    <subcellularLocation>
        <location evidence="1">Endoplasmic reticulum</location>
    </subcellularLocation>
</comment>
<keyword evidence="3" id="KW-0813">Transport</keyword>
<dbReference type="GO" id="GO:0016192">
    <property type="term" value="P:vesicle-mediated transport"/>
    <property type="evidence" value="ECO:0007669"/>
    <property type="project" value="UniProtKB-KW"/>
</dbReference>
<comment type="similarity">
    <text evidence="2">Belongs to the SEC16 family.</text>
</comment>
<dbReference type="EMBL" id="JADWDJ010000024">
    <property type="protein sequence ID" value="KAG5260800.1"/>
    <property type="molecule type" value="Genomic_DNA"/>
</dbReference>
<comment type="caution">
    <text evidence="7">The sequence shown here is derived from an EMBL/GenBank/DDBJ whole genome shotgun (WGS) entry which is preliminary data.</text>
</comment>
<keyword evidence="8" id="KW-1185">Reference proteome</keyword>
<dbReference type="Proteomes" id="UP000823561">
    <property type="component" value="Chromosome 24"/>
</dbReference>
<evidence type="ECO:0000313" key="8">
    <source>
        <dbReference type="Proteomes" id="UP000823561"/>
    </source>
</evidence>
<feature type="domain" description="Sec16 Sec23-binding" evidence="6">
    <location>
        <begin position="183"/>
        <end position="390"/>
    </location>
</feature>
<proteinExistence type="inferred from homology"/>
<gene>
    <name evidence="7" type="ORF">AALO_G00296740</name>
</gene>
<dbReference type="PANTHER" id="PTHR13402">
    <property type="entry name" value="RGPR-RELATED"/>
    <property type="match status" value="1"/>
</dbReference>
<protein>
    <recommendedName>
        <fullName evidence="6">Sec16 Sec23-binding domain-containing protein</fullName>
    </recommendedName>
</protein>
<dbReference type="Pfam" id="PF12931">
    <property type="entry name" value="TPR_Sec16"/>
    <property type="match status" value="1"/>
</dbReference>